<accession>A0A1I4IVZ4</accession>
<keyword evidence="2" id="KW-1185">Reference proteome</keyword>
<reference evidence="2" key="1">
    <citation type="submission" date="2016-10" db="EMBL/GenBank/DDBJ databases">
        <authorList>
            <person name="Varghese N."/>
            <person name="Submissions S."/>
        </authorList>
    </citation>
    <scope>NUCLEOTIDE SEQUENCE [LARGE SCALE GENOMIC DNA]</scope>
    <source>
        <strain evidence="2">BL36</strain>
    </source>
</reference>
<dbReference type="EMBL" id="FOTK01000007">
    <property type="protein sequence ID" value="SFL58538.1"/>
    <property type="molecule type" value="Genomic_DNA"/>
</dbReference>
<evidence type="ECO:0000313" key="1">
    <source>
        <dbReference type="EMBL" id="SFL58538.1"/>
    </source>
</evidence>
<evidence type="ECO:0000313" key="2">
    <source>
        <dbReference type="Proteomes" id="UP000199048"/>
    </source>
</evidence>
<dbReference type="AlphaFoldDB" id="A0A1I4IVZ4"/>
<dbReference type="Proteomes" id="UP000199048">
    <property type="component" value="Unassembled WGS sequence"/>
</dbReference>
<protein>
    <submittedName>
        <fullName evidence="1">Uncharacterized protein</fullName>
    </submittedName>
</protein>
<proteinExistence type="predicted"/>
<gene>
    <name evidence="1" type="ORF">SAMN05192568_10072</name>
</gene>
<name>A0A1I4IVZ4_9HYPH</name>
<organism evidence="1 2">
    <name type="scientific">Methylobacterium pseudosasicola</name>
    <dbReference type="NCBI Taxonomy" id="582667"/>
    <lineage>
        <taxon>Bacteria</taxon>
        <taxon>Pseudomonadati</taxon>
        <taxon>Pseudomonadota</taxon>
        <taxon>Alphaproteobacteria</taxon>
        <taxon>Hyphomicrobiales</taxon>
        <taxon>Methylobacteriaceae</taxon>
        <taxon>Methylobacterium</taxon>
    </lineage>
</organism>
<sequence>MWTDRHRTRHEARLKDLVAQAGLDEVACFLERADPPGRLDATPARRVSAGIAWHLRRMAGAAGRRSSVTHGLRLVPALDR</sequence>